<dbReference type="RefSeq" id="WP_257464628.1">
    <property type="nucleotide sequence ID" value="NZ_BAABXN010000001.1"/>
</dbReference>
<name>A0ABV2M5L4_9FIRM</name>
<dbReference type="Proteomes" id="UP001549106">
    <property type="component" value="Unassembled WGS sequence"/>
</dbReference>
<keyword evidence="2" id="KW-1185">Reference proteome</keyword>
<sequence>MGMYILTVEDEEKPEQFSERKLLHGGYQISKNGTTALDMAE</sequence>
<comment type="caution">
    <text evidence="1">The sequence shown here is derived from an EMBL/GenBank/DDBJ whole genome shotgun (WGS) entry which is preliminary data.</text>
</comment>
<reference evidence="1 2" key="1">
    <citation type="submission" date="2024-06" db="EMBL/GenBank/DDBJ databases">
        <title>Genomic Encyclopedia of Type Strains, Phase IV (KMG-IV): sequencing the most valuable type-strain genomes for metagenomic binning, comparative biology and taxonomic classification.</title>
        <authorList>
            <person name="Goeker M."/>
        </authorList>
    </citation>
    <scope>NUCLEOTIDE SEQUENCE [LARGE SCALE GENOMIC DNA]</scope>
    <source>
        <strain evidence="1 2">DSM 29492</strain>
    </source>
</reference>
<accession>A0ABV2M5L4</accession>
<gene>
    <name evidence="1" type="ORF">ABID24_001894</name>
</gene>
<dbReference type="EMBL" id="JBEPMJ010000012">
    <property type="protein sequence ID" value="MET3750642.1"/>
    <property type="molecule type" value="Genomic_DNA"/>
</dbReference>
<protein>
    <submittedName>
        <fullName evidence="1">Uncharacterized protein</fullName>
    </submittedName>
</protein>
<evidence type="ECO:0000313" key="2">
    <source>
        <dbReference type="Proteomes" id="UP001549106"/>
    </source>
</evidence>
<evidence type="ECO:0000313" key="1">
    <source>
        <dbReference type="EMBL" id="MET3750642.1"/>
    </source>
</evidence>
<proteinExistence type="predicted"/>
<organism evidence="1 2">
    <name type="scientific">Blautia caecimuris</name>
    <dbReference type="NCBI Taxonomy" id="1796615"/>
    <lineage>
        <taxon>Bacteria</taxon>
        <taxon>Bacillati</taxon>
        <taxon>Bacillota</taxon>
        <taxon>Clostridia</taxon>
        <taxon>Lachnospirales</taxon>
        <taxon>Lachnospiraceae</taxon>
        <taxon>Blautia</taxon>
    </lineage>
</organism>